<comment type="catalytic activity">
    <reaction evidence="14">
        <text>L-isoleucine + 2-oxoglutarate = (S)-3-methyl-2-oxopentanoate + L-glutamate</text>
        <dbReference type="Rhea" id="RHEA:24801"/>
        <dbReference type="ChEBI" id="CHEBI:16810"/>
        <dbReference type="ChEBI" id="CHEBI:29985"/>
        <dbReference type="ChEBI" id="CHEBI:35146"/>
        <dbReference type="ChEBI" id="CHEBI:58045"/>
        <dbReference type="EC" id="2.6.1.42"/>
    </reaction>
</comment>
<dbReference type="InterPro" id="IPR036038">
    <property type="entry name" value="Aminotransferase-like"/>
</dbReference>
<evidence type="ECO:0000313" key="16">
    <source>
        <dbReference type="EMBL" id="VBB68528.1"/>
    </source>
</evidence>
<dbReference type="GO" id="GO:0009098">
    <property type="term" value="P:L-leucine biosynthetic process"/>
    <property type="evidence" value="ECO:0007669"/>
    <property type="project" value="UniProtKB-UniPathway"/>
</dbReference>
<keyword evidence="8 16" id="KW-0032">Aminotransferase</keyword>
<evidence type="ECO:0000256" key="2">
    <source>
        <dbReference type="ARBA" id="ARBA00003109"/>
    </source>
</evidence>
<dbReference type="Gene3D" id="3.30.470.10">
    <property type="match status" value="1"/>
</dbReference>
<dbReference type="UniPathway" id="UPA00047">
    <property type="reaction ID" value="UER00058"/>
</dbReference>
<dbReference type="InterPro" id="IPR050571">
    <property type="entry name" value="Class-IV_PLP-Dep_Aminotrnsfr"/>
</dbReference>
<evidence type="ECO:0000256" key="4">
    <source>
        <dbReference type="ARBA" id="ARBA00004931"/>
    </source>
</evidence>
<evidence type="ECO:0000256" key="3">
    <source>
        <dbReference type="ARBA" id="ARBA00004824"/>
    </source>
</evidence>
<dbReference type="CDD" id="cd00449">
    <property type="entry name" value="PLPDE_IV"/>
    <property type="match status" value="1"/>
</dbReference>
<dbReference type="GO" id="GO:0052656">
    <property type="term" value="F:L-isoleucine-2-oxoglutarate transaminase activity"/>
    <property type="evidence" value="ECO:0007669"/>
    <property type="project" value="RHEA"/>
</dbReference>
<evidence type="ECO:0000256" key="15">
    <source>
        <dbReference type="ARBA" id="ARBA00049229"/>
    </source>
</evidence>
<dbReference type="NCBIfam" id="NF005726">
    <property type="entry name" value="PRK07544.1"/>
    <property type="match status" value="1"/>
</dbReference>
<accession>A0A484H8N2</accession>
<dbReference type="UniPathway" id="UPA00049">
    <property type="reaction ID" value="UER00062"/>
</dbReference>
<comment type="pathway">
    <text evidence="5">Amino-acid biosynthesis; L-leucine biosynthesis; L-leucine from 3-methyl-2-oxobutanoate: step 4/4.</text>
</comment>
<evidence type="ECO:0000256" key="6">
    <source>
        <dbReference type="ARBA" id="ARBA00009320"/>
    </source>
</evidence>
<dbReference type="GO" id="GO:0052655">
    <property type="term" value="F:L-valine-2-oxoglutarate transaminase activity"/>
    <property type="evidence" value="ECO:0007669"/>
    <property type="project" value="RHEA"/>
</dbReference>
<dbReference type="EMBL" id="LR026963">
    <property type="protein sequence ID" value="VBB68528.1"/>
    <property type="molecule type" value="Genomic_DNA"/>
</dbReference>
<comment type="function">
    <text evidence="2">Acts on leucine, isoleucine and valine.</text>
</comment>
<dbReference type="Gene3D" id="3.20.10.10">
    <property type="entry name" value="D-amino Acid Aminotransferase, subunit A, domain 2"/>
    <property type="match status" value="1"/>
</dbReference>
<dbReference type="UniPathway" id="UPA00048">
    <property type="reaction ID" value="UER00073"/>
</dbReference>
<evidence type="ECO:0000256" key="8">
    <source>
        <dbReference type="ARBA" id="ARBA00022576"/>
    </source>
</evidence>
<comment type="cofactor">
    <cofactor evidence="1">
        <name>pyridoxal 5'-phosphate</name>
        <dbReference type="ChEBI" id="CHEBI:597326"/>
    </cofactor>
</comment>
<evidence type="ECO:0000256" key="1">
    <source>
        <dbReference type="ARBA" id="ARBA00001933"/>
    </source>
</evidence>
<dbReference type="InterPro" id="IPR043131">
    <property type="entry name" value="BCAT-like_N"/>
</dbReference>
<dbReference type="InterPro" id="IPR005785">
    <property type="entry name" value="B_amino_transI"/>
</dbReference>
<keyword evidence="12" id="KW-0100">Branched-chain amino acid biosynthesis</keyword>
<dbReference type="GO" id="GO:0052654">
    <property type="term" value="F:L-leucine-2-oxoglutarate transaminase activity"/>
    <property type="evidence" value="ECO:0007669"/>
    <property type="project" value="RHEA"/>
</dbReference>
<dbReference type="Pfam" id="PF01063">
    <property type="entry name" value="Aminotran_4"/>
    <property type="match status" value="1"/>
</dbReference>
<dbReference type="GO" id="GO:0005829">
    <property type="term" value="C:cytosol"/>
    <property type="evidence" value="ECO:0007669"/>
    <property type="project" value="TreeGrafter"/>
</dbReference>
<keyword evidence="11" id="KW-0663">Pyridoxal phosphate</keyword>
<dbReference type="FunFam" id="3.20.10.10:FF:000002">
    <property type="entry name" value="D-alanine aminotransferase"/>
    <property type="match status" value="1"/>
</dbReference>
<comment type="pathway">
    <text evidence="4">Amino-acid biosynthesis; L-valine biosynthesis; L-valine from pyruvate: step 4/4.</text>
</comment>
<dbReference type="NCBIfam" id="NF005146">
    <property type="entry name" value="PRK06606.1"/>
    <property type="match status" value="1"/>
</dbReference>
<evidence type="ECO:0000256" key="14">
    <source>
        <dbReference type="ARBA" id="ARBA00048798"/>
    </source>
</evidence>
<dbReference type="PROSITE" id="PS00770">
    <property type="entry name" value="AA_TRANSFER_CLASS_4"/>
    <property type="match status" value="1"/>
</dbReference>
<dbReference type="AlphaFoldDB" id="A0A484H8N2"/>
<dbReference type="SUPFAM" id="SSF56752">
    <property type="entry name" value="D-aminoacid aminotransferase-like PLP-dependent enzymes"/>
    <property type="match status" value="1"/>
</dbReference>
<keyword evidence="9" id="KW-0028">Amino-acid biosynthesis</keyword>
<name>A0A484H8N2_9ZZZZ</name>
<evidence type="ECO:0000256" key="13">
    <source>
        <dbReference type="ARBA" id="ARBA00048212"/>
    </source>
</evidence>
<dbReference type="InterPro" id="IPR043132">
    <property type="entry name" value="BCAT-like_C"/>
</dbReference>
<dbReference type="PANTHER" id="PTHR42743">
    <property type="entry name" value="AMINO-ACID AMINOTRANSFERASE"/>
    <property type="match status" value="1"/>
</dbReference>
<dbReference type="GO" id="GO:0009099">
    <property type="term" value="P:L-valine biosynthetic process"/>
    <property type="evidence" value="ECO:0007669"/>
    <property type="project" value="UniProtKB-UniPathway"/>
</dbReference>
<evidence type="ECO:0000256" key="9">
    <source>
        <dbReference type="ARBA" id="ARBA00022605"/>
    </source>
</evidence>
<dbReference type="NCBIfam" id="TIGR01122">
    <property type="entry name" value="ilvE_I"/>
    <property type="match status" value="1"/>
</dbReference>
<comment type="catalytic activity">
    <reaction evidence="15">
        <text>L-leucine + 2-oxoglutarate = 4-methyl-2-oxopentanoate + L-glutamate</text>
        <dbReference type="Rhea" id="RHEA:18321"/>
        <dbReference type="ChEBI" id="CHEBI:16810"/>
        <dbReference type="ChEBI" id="CHEBI:17865"/>
        <dbReference type="ChEBI" id="CHEBI:29985"/>
        <dbReference type="ChEBI" id="CHEBI:57427"/>
        <dbReference type="EC" id="2.6.1.42"/>
    </reaction>
</comment>
<sequence length="300" mass="33417">MISPPKRHFDDRDGMIWYDGQLVPWRTCTLHVLSHGLHYASCVFEGERVYNGHVFKLHEHTERLIASAAALNFTIPFTTEQIKAATLSLLIANSVQEGYIRPVAWRGSEMMGIAAKGTNVHLAIAVWDDWVSYFNPESRSRGLRLTVSSWRRPHPETAPTHAKAAGLYMICTLSKHQAEQAGYDDALMLDWRGQIAEATGANIFVVFQDTLHTPAPDCILNGITRQTVISLARQRGITVIERTIHLEELAHASEVFLTGTAAEVAPVRQIGPYSFTAGAITNELIADYDTVVSHDTETRR</sequence>
<dbReference type="GO" id="GO:0009097">
    <property type="term" value="P:isoleucine biosynthetic process"/>
    <property type="evidence" value="ECO:0007669"/>
    <property type="project" value="UniProtKB-UniPathway"/>
</dbReference>
<evidence type="ECO:0000256" key="7">
    <source>
        <dbReference type="ARBA" id="ARBA00013053"/>
    </source>
</evidence>
<comment type="pathway">
    <text evidence="3">Amino-acid biosynthesis; L-isoleucine biosynthesis; L-isoleucine from 2-oxobutanoate: step 4/4.</text>
</comment>
<reference evidence="16" key="1">
    <citation type="submission" date="2018-10" db="EMBL/GenBank/DDBJ databases">
        <authorList>
            <person name="Gruber-Vodicka H."/>
            <person name="Jaeckle O."/>
        </authorList>
    </citation>
    <scope>NUCLEOTIDE SEQUENCE</scope>
</reference>
<evidence type="ECO:0000256" key="5">
    <source>
        <dbReference type="ARBA" id="ARBA00005072"/>
    </source>
</evidence>
<protein>
    <recommendedName>
        <fullName evidence="7">branched-chain-amino-acid transaminase</fullName>
        <ecNumber evidence="7">2.6.1.42</ecNumber>
    </recommendedName>
</protein>
<organism evidence="16">
    <name type="scientific">invertebrate metagenome</name>
    <dbReference type="NCBI Taxonomy" id="1711999"/>
    <lineage>
        <taxon>unclassified sequences</taxon>
        <taxon>metagenomes</taxon>
        <taxon>organismal metagenomes</taxon>
    </lineage>
</organism>
<evidence type="ECO:0000256" key="10">
    <source>
        <dbReference type="ARBA" id="ARBA00022679"/>
    </source>
</evidence>
<proteinExistence type="inferred from homology"/>
<dbReference type="PANTHER" id="PTHR42743:SF11">
    <property type="entry name" value="AMINODEOXYCHORISMATE LYASE"/>
    <property type="match status" value="1"/>
</dbReference>
<comment type="similarity">
    <text evidence="6">Belongs to the class-IV pyridoxal-phosphate-dependent aminotransferase family.</text>
</comment>
<dbReference type="InterPro" id="IPR018300">
    <property type="entry name" value="Aminotrans_IV_CS"/>
</dbReference>
<comment type="catalytic activity">
    <reaction evidence="13">
        <text>L-valine + 2-oxoglutarate = 3-methyl-2-oxobutanoate + L-glutamate</text>
        <dbReference type="Rhea" id="RHEA:24813"/>
        <dbReference type="ChEBI" id="CHEBI:11851"/>
        <dbReference type="ChEBI" id="CHEBI:16810"/>
        <dbReference type="ChEBI" id="CHEBI:29985"/>
        <dbReference type="ChEBI" id="CHEBI:57762"/>
        <dbReference type="EC" id="2.6.1.42"/>
    </reaction>
</comment>
<gene>
    <name evidence="16" type="ORF">RIEGSTA812A_PEG_1</name>
</gene>
<dbReference type="InterPro" id="IPR001544">
    <property type="entry name" value="Aminotrans_IV"/>
</dbReference>
<keyword evidence="10 16" id="KW-0808">Transferase</keyword>
<dbReference type="EC" id="2.6.1.42" evidence="7"/>
<evidence type="ECO:0000256" key="11">
    <source>
        <dbReference type="ARBA" id="ARBA00022898"/>
    </source>
</evidence>
<evidence type="ECO:0000256" key="12">
    <source>
        <dbReference type="ARBA" id="ARBA00023304"/>
    </source>
</evidence>